<evidence type="ECO:0000313" key="2">
    <source>
        <dbReference type="EMBL" id="MFH0265176.1"/>
    </source>
</evidence>
<dbReference type="InterPro" id="IPR015867">
    <property type="entry name" value="N-reg_PII/ATP_PRibTrfase_C"/>
</dbReference>
<dbReference type="InterPro" id="IPR011322">
    <property type="entry name" value="N-reg_PII-like_a/b"/>
</dbReference>
<dbReference type="SUPFAM" id="SSF54913">
    <property type="entry name" value="GlnB-like"/>
    <property type="match status" value="1"/>
</dbReference>
<reference evidence="2 3" key="1">
    <citation type="submission" date="2024-10" db="EMBL/GenBank/DDBJ databases">
        <authorList>
            <person name="Yibar A."/>
            <person name="Saticioglu I.B."/>
            <person name="Duman M."/>
            <person name="Ajmi N."/>
            <person name="Gurler F."/>
            <person name="Ay H."/>
            <person name="Onuk E."/>
            <person name="Guler S."/>
            <person name="Romalde J.L."/>
        </authorList>
    </citation>
    <scope>NUCLEOTIDE SEQUENCE [LARGE SCALE GENOMIC DNA]</scope>
    <source>
        <strain evidence="2 3">14-MA-B</strain>
    </source>
</reference>
<keyword evidence="3" id="KW-1185">Reference proteome</keyword>
<evidence type="ECO:0000313" key="3">
    <source>
        <dbReference type="Proteomes" id="UP001607151"/>
    </source>
</evidence>
<dbReference type="InterPro" id="IPR004323">
    <property type="entry name" value="Ion_tolerance_CutA"/>
</dbReference>
<dbReference type="PANTHER" id="PTHR23419">
    <property type="entry name" value="DIVALENT CATION TOLERANCE CUTA-RELATED"/>
    <property type="match status" value="1"/>
</dbReference>
<dbReference type="PANTHER" id="PTHR23419:SF8">
    <property type="entry name" value="FI09726P"/>
    <property type="match status" value="1"/>
</dbReference>
<dbReference type="Pfam" id="PF03091">
    <property type="entry name" value="CutA1"/>
    <property type="match status" value="1"/>
</dbReference>
<dbReference type="EMBL" id="JBIHSN010000002">
    <property type="protein sequence ID" value="MFH0265176.1"/>
    <property type="molecule type" value="Genomic_DNA"/>
</dbReference>
<gene>
    <name evidence="2" type="primary">cutA</name>
    <name evidence="2" type="ORF">ACGRQ9_06645</name>
</gene>
<comment type="similarity">
    <text evidence="1">Belongs to the CutA family.</text>
</comment>
<sequence length="109" mass="12648">MDTHQEGYAIVLSTTNDEECQQAIIGALLKAKLAACIQVMPITSYYQWHGEINNDQESLLIIKILHRHYQEVERMILAHHTYQVPQVVMLPIETGYHEYLQWIQTSSHS</sequence>
<evidence type="ECO:0000256" key="1">
    <source>
        <dbReference type="ARBA" id="ARBA00010169"/>
    </source>
</evidence>
<dbReference type="Proteomes" id="UP001607151">
    <property type="component" value="Unassembled WGS sequence"/>
</dbReference>
<accession>A0ABW7IUU5</accession>
<organism evidence="2 3">
    <name type="scientific">Vibrio rumoiensis</name>
    <dbReference type="NCBI Taxonomy" id="76258"/>
    <lineage>
        <taxon>Bacteria</taxon>
        <taxon>Pseudomonadati</taxon>
        <taxon>Pseudomonadota</taxon>
        <taxon>Gammaproteobacteria</taxon>
        <taxon>Vibrionales</taxon>
        <taxon>Vibrionaceae</taxon>
        <taxon>Vibrio</taxon>
    </lineage>
</organism>
<dbReference type="RefSeq" id="WP_394607521.1">
    <property type="nucleotide sequence ID" value="NZ_JBIHSJ010000001.1"/>
</dbReference>
<protein>
    <submittedName>
        <fullName evidence="2">Divalent-cation tolerance protein CutA</fullName>
    </submittedName>
</protein>
<comment type="caution">
    <text evidence="2">The sequence shown here is derived from an EMBL/GenBank/DDBJ whole genome shotgun (WGS) entry which is preliminary data.</text>
</comment>
<dbReference type="Gene3D" id="3.30.70.120">
    <property type="match status" value="1"/>
</dbReference>
<proteinExistence type="inferred from homology"/>
<name>A0ABW7IUU5_9VIBR</name>